<name>A0A382JT75_9ZZZZ</name>
<proteinExistence type="predicted"/>
<sequence length="48" mass="5709">MTNRYLKSTVKYKRYSAVLFLDKQTTKVKFLFSGQNATVFGKFPWKIK</sequence>
<accession>A0A382JT75</accession>
<reference evidence="1" key="1">
    <citation type="submission" date="2018-05" db="EMBL/GenBank/DDBJ databases">
        <authorList>
            <person name="Lanie J.A."/>
            <person name="Ng W.-L."/>
            <person name="Kazmierczak K.M."/>
            <person name="Andrzejewski T.M."/>
            <person name="Davidsen T.M."/>
            <person name="Wayne K.J."/>
            <person name="Tettelin H."/>
            <person name="Glass J.I."/>
            <person name="Rusch D."/>
            <person name="Podicherti R."/>
            <person name="Tsui H.-C.T."/>
            <person name="Winkler M.E."/>
        </authorList>
    </citation>
    <scope>NUCLEOTIDE SEQUENCE</scope>
</reference>
<organism evidence="1">
    <name type="scientific">marine metagenome</name>
    <dbReference type="NCBI Taxonomy" id="408172"/>
    <lineage>
        <taxon>unclassified sequences</taxon>
        <taxon>metagenomes</taxon>
        <taxon>ecological metagenomes</taxon>
    </lineage>
</organism>
<dbReference type="AlphaFoldDB" id="A0A382JT75"/>
<dbReference type="EMBL" id="UINC01075903">
    <property type="protein sequence ID" value="SVC14542.1"/>
    <property type="molecule type" value="Genomic_DNA"/>
</dbReference>
<gene>
    <name evidence="1" type="ORF">METZ01_LOCUS267396</name>
</gene>
<evidence type="ECO:0000313" key="1">
    <source>
        <dbReference type="EMBL" id="SVC14542.1"/>
    </source>
</evidence>
<protein>
    <submittedName>
        <fullName evidence="1">Uncharacterized protein</fullName>
    </submittedName>
</protein>